<keyword evidence="1" id="KW-0472">Membrane</keyword>
<accession>A0A3N4K5M5</accession>
<protein>
    <submittedName>
        <fullName evidence="2">Uncharacterized protein</fullName>
    </submittedName>
</protein>
<organism evidence="2 3">
    <name type="scientific">Choiromyces venosus 120613-1</name>
    <dbReference type="NCBI Taxonomy" id="1336337"/>
    <lineage>
        <taxon>Eukaryota</taxon>
        <taxon>Fungi</taxon>
        <taxon>Dikarya</taxon>
        <taxon>Ascomycota</taxon>
        <taxon>Pezizomycotina</taxon>
        <taxon>Pezizomycetes</taxon>
        <taxon>Pezizales</taxon>
        <taxon>Tuberaceae</taxon>
        <taxon>Choiromyces</taxon>
    </lineage>
</organism>
<evidence type="ECO:0000313" key="3">
    <source>
        <dbReference type="Proteomes" id="UP000276215"/>
    </source>
</evidence>
<evidence type="ECO:0000256" key="1">
    <source>
        <dbReference type="SAM" id="Phobius"/>
    </source>
</evidence>
<keyword evidence="3" id="KW-1185">Reference proteome</keyword>
<dbReference type="AlphaFoldDB" id="A0A3N4K5M5"/>
<dbReference type="EMBL" id="ML120352">
    <property type="protein sequence ID" value="RPB05860.1"/>
    <property type="molecule type" value="Genomic_DNA"/>
</dbReference>
<evidence type="ECO:0000313" key="2">
    <source>
        <dbReference type="EMBL" id="RPB05860.1"/>
    </source>
</evidence>
<sequence length="103" mass="12467">MMIVVFFFYHQESVISKVLGWETNTVKSSFSFIHFGRRVLLLPSQVKLQSGRGRRWVQEVYDRNYFLSAFFLFFFPLLLLFLFLKMSSLNWEIEKREKKKKGK</sequence>
<dbReference type="Proteomes" id="UP000276215">
    <property type="component" value="Unassembled WGS sequence"/>
</dbReference>
<keyword evidence="1" id="KW-0812">Transmembrane</keyword>
<feature type="transmembrane region" description="Helical" evidence="1">
    <location>
        <begin position="65"/>
        <end position="84"/>
    </location>
</feature>
<keyword evidence="1" id="KW-1133">Transmembrane helix</keyword>
<gene>
    <name evidence="2" type="ORF">L873DRAFT_551240</name>
</gene>
<proteinExistence type="predicted"/>
<reference evidence="2 3" key="1">
    <citation type="journal article" date="2018" name="Nat. Ecol. Evol.">
        <title>Pezizomycetes genomes reveal the molecular basis of ectomycorrhizal truffle lifestyle.</title>
        <authorList>
            <person name="Murat C."/>
            <person name="Payen T."/>
            <person name="Noel B."/>
            <person name="Kuo A."/>
            <person name="Morin E."/>
            <person name="Chen J."/>
            <person name="Kohler A."/>
            <person name="Krizsan K."/>
            <person name="Balestrini R."/>
            <person name="Da Silva C."/>
            <person name="Montanini B."/>
            <person name="Hainaut M."/>
            <person name="Levati E."/>
            <person name="Barry K.W."/>
            <person name="Belfiori B."/>
            <person name="Cichocki N."/>
            <person name="Clum A."/>
            <person name="Dockter R.B."/>
            <person name="Fauchery L."/>
            <person name="Guy J."/>
            <person name="Iotti M."/>
            <person name="Le Tacon F."/>
            <person name="Lindquist E.A."/>
            <person name="Lipzen A."/>
            <person name="Malagnac F."/>
            <person name="Mello A."/>
            <person name="Molinier V."/>
            <person name="Miyauchi S."/>
            <person name="Poulain J."/>
            <person name="Riccioni C."/>
            <person name="Rubini A."/>
            <person name="Sitrit Y."/>
            <person name="Splivallo R."/>
            <person name="Traeger S."/>
            <person name="Wang M."/>
            <person name="Zifcakova L."/>
            <person name="Wipf D."/>
            <person name="Zambonelli A."/>
            <person name="Paolocci F."/>
            <person name="Nowrousian M."/>
            <person name="Ottonello S."/>
            <person name="Baldrian P."/>
            <person name="Spatafora J.W."/>
            <person name="Henrissat B."/>
            <person name="Nagy L.G."/>
            <person name="Aury J.M."/>
            <person name="Wincker P."/>
            <person name="Grigoriev I.V."/>
            <person name="Bonfante P."/>
            <person name="Martin F.M."/>
        </authorList>
    </citation>
    <scope>NUCLEOTIDE SEQUENCE [LARGE SCALE GENOMIC DNA]</scope>
    <source>
        <strain evidence="2 3">120613-1</strain>
    </source>
</reference>
<name>A0A3N4K5M5_9PEZI</name>